<dbReference type="GO" id="GO:0005509">
    <property type="term" value="F:calcium ion binding"/>
    <property type="evidence" value="ECO:0007669"/>
    <property type="project" value="InterPro"/>
</dbReference>
<dbReference type="GeneID" id="8853553"/>
<feature type="domain" description="EF-hand" evidence="9">
    <location>
        <begin position="422"/>
        <end position="457"/>
    </location>
</feature>
<dbReference type="eggNOG" id="KOG2495">
    <property type="taxonomic scope" value="Eukaryota"/>
</dbReference>
<dbReference type="InterPro" id="IPR002048">
    <property type="entry name" value="EF_hand_dom"/>
</dbReference>
<dbReference type="CDD" id="cd00051">
    <property type="entry name" value="EFh"/>
    <property type="match status" value="1"/>
</dbReference>
<dbReference type="GO" id="GO:0005743">
    <property type="term" value="C:mitochondrial inner membrane"/>
    <property type="evidence" value="ECO:0007669"/>
    <property type="project" value="UniProtKB-SubCell"/>
</dbReference>
<dbReference type="InterPro" id="IPR036188">
    <property type="entry name" value="FAD/NAD-bd_sf"/>
</dbReference>
<dbReference type="InterPro" id="IPR011992">
    <property type="entry name" value="EF-hand-dom_pair"/>
</dbReference>
<dbReference type="InterPro" id="IPR054585">
    <property type="entry name" value="NDH2-like_C"/>
</dbReference>
<evidence type="ECO:0000256" key="5">
    <source>
        <dbReference type="ARBA" id="ARBA00022837"/>
    </source>
</evidence>
<evidence type="ECO:0000256" key="6">
    <source>
        <dbReference type="ARBA" id="ARBA00022946"/>
    </source>
</evidence>
<gene>
    <name evidence="10" type="ORF">NAEGRDRAFT_72836</name>
</gene>
<dbReference type="PROSITE" id="PS00018">
    <property type="entry name" value="EF_HAND_1"/>
    <property type="match status" value="2"/>
</dbReference>
<dbReference type="GO" id="GO:0003954">
    <property type="term" value="F:NADH dehydrogenase activity"/>
    <property type="evidence" value="ECO:0007669"/>
    <property type="project" value="InterPro"/>
</dbReference>
<keyword evidence="8" id="KW-0520">NAD</keyword>
<evidence type="ECO:0000256" key="8">
    <source>
        <dbReference type="ARBA" id="ARBA00023027"/>
    </source>
</evidence>
<dbReference type="InterPro" id="IPR018247">
    <property type="entry name" value="EF_Hand_1_Ca_BS"/>
</dbReference>
<evidence type="ECO:0000259" key="9">
    <source>
        <dbReference type="PROSITE" id="PS50222"/>
    </source>
</evidence>
<dbReference type="Pfam" id="PF22366">
    <property type="entry name" value="NDH2_C"/>
    <property type="match status" value="1"/>
</dbReference>
<dbReference type="PRINTS" id="PR00368">
    <property type="entry name" value="FADPNR"/>
</dbReference>
<dbReference type="SMART" id="SM00054">
    <property type="entry name" value="EFh"/>
    <property type="match status" value="2"/>
</dbReference>
<evidence type="ECO:0000313" key="11">
    <source>
        <dbReference type="Proteomes" id="UP000006671"/>
    </source>
</evidence>
<dbReference type="InterPro" id="IPR023753">
    <property type="entry name" value="FAD/NAD-binding_dom"/>
</dbReference>
<dbReference type="SUPFAM" id="SSF47473">
    <property type="entry name" value="EF-hand"/>
    <property type="match status" value="1"/>
</dbReference>
<dbReference type="Proteomes" id="UP000006671">
    <property type="component" value="Unassembled WGS sequence"/>
</dbReference>
<dbReference type="Pfam" id="PF07992">
    <property type="entry name" value="Pyr_redox_2"/>
    <property type="match status" value="1"/>
</dbReference>
<dbReference type="OMA" id="QIPAQKD"/>
<proteinExistence type="inferred from homology"/>
<evidence type="ECO:0000256" key="4">
    <source>
        <dbReference type="ARBA" id="ARBA00022827"/>
    </source>
</evidence>
<dbReference type="InParanoid" id="D2VUZ4"/>
<feature type="domain" description="EF-hand" evidence="9">
    <location>
        <begin position="463"/>
        <end position="498"/>
    </location>
</feature>
<dbReference type="OrthoDB" id="3244603at2759"/>
<dbReference type="RefSeq" id="XP_002672148.1">
    <property type="nucleotide sequence ID" value="XM_002672102.1"/>
</dbReference>
<dbReference type="PROSITE" id="PS50222">
    <property type="entry name" value="EF_HAND_2"/>
    <property type="match status" value="2"/>
</dbReference>
<name>D2VUZ4_NAEGR</name>
<comment type="similarity">
    <text evidence="2">Belongs to the NADH dehydrogenase family.</text>
</comment>
<dbReference type="STRING" id="5762.D2VUZ4"/>
<evidence type="ECO:0000256" key="1">
    <source>
        <dbReference type="ARBA" id="ARBA00004137"/>
    </source>
</evidence>
<dbReference type="Gene3D" id="3.50.50.100">
    <property type="match status" value="2"/>
</dbReference>
<organism evidence="11">
    <name type="scientific">Naegleria gruberi</name>
    <name type="common">Amoeba</name>
    <dbReference type="NCBI Taxonomy" id="5762"/>
    <lineage>
        <taxon>Eukaryota</taxon>
        <taxon>Discoba</taxon>
        <taxon>Heterolobosea</taxon>
        <taxon>Tetramitia</taxon>
        <taxon>Eutetramitia</taxon>
        <taxon>Vahlkampfiidae</taxon>
        <taxon>Naegleria</taxon>
    </lineage>
</organism>
<keyword evidence="5" id="KW-0106">Calcium</keyword>
<keyword evidence="6" id="KW-0809">Transit peptide</keyword>
<comment type="subcellular location">
    <subcellularLocation>
        <location evidence="1">Mitochondrion inner membrane</location>
        <topology evidence="1">Peripheral membrane protein</topology>
        <orientation evidence="1">Intermembrane side</orientation>
    </subcellularLocation>
</comment>
<dbReference type="SUPFAM" id="SSF51905">
    <property type="entry name" value="FAD/NAD(P)-binding domain"/>
    <property type="match status" value="2"/>
</dbReference>
<dbReference type="PANTHER" id="PTHR43706">
    <property type="entry name" value="NADH DEHYDROGENASE"/>
    <property type="match status" value="1"/>
</dbReference>
<dbReference type="VEuPathDB" id="AmoebaDB:NAEGRDRAFT_72836"/>
<protein>
    <submittedName>
        <fullName evidence="10">Predicted protein</fullName>
    </submittedName>
</protein>
<keyword evidence="7" id="KW-0560">Oxidoreductase</keyword>
<dbReference type="KEGG" id="ngr:NAEGRDRAFT_72836"/>
<keyword evidence="11" id="KW-1185">Reference proteome</keyword>
<evidence type="ECO:0000256" key="7">
    <source>
        <dbReference type="ARBA" id="ARBA00023002"/>
    </source>
</evidence>
<dbReference type="PANTHER" id="PTHR43706:SF51">
    <property type="entry name" value="CALCIUM-BINDING EF-HAND DOMAIN-CONTAINING PROTEIN"/>
    <property type="match status" value="1"/>
</dbReference>
<evidence type="ECO:0000256" key="3">
    <source>
        <dbReference type="ARBA" id="ARBA00022630"/>
    </source>
</evidence>
<dbReference type="EMBL" id="GG738900">
    <property type="protein sequence ID" value="EFC39404.1"/>
    <property type="molecule type" value="Genomic_DNA"/>
</dbReference>
<sequence length="602" mass="67748">MQSLFRILSAKAIINKKKLLLTTAAATITTSAYFLLNNNNNQVKFAPNEDNHDVDQHHRSVLANNLIIQAEEKSSPTNNSPYQPKKKLVILGSGWASVGLIQSIDLDLYDVYVVSPRNYFLFTPMLPAALAGTVSMQSITEPIRSVINRVRKDKSLIEYYEAECYDVDYERGVIKCKDISNYVIHHQNGSDIANDFELKYDKLVIAVGSQPNSFGVKGVDQYSVPMKQPEHAVKIREKLLDVLESACMPNLTDEERQKALSVVVVGGGHAGIETLGYLVDFVKEDISKLFPKDIVEKLKITVIHSSDHILNTYDCKISEMCEKEFIFNNVDLKTNARVVEVRENDLVVVFKDQQKKSEPVSLPFGVCIWTTGVAQVPLVKKLAENIYKQKNEKSLVVDAHLQVVGLNNVYAIGDCSKIDQPKLVQKYESFFEQADINKDGVISFTEMESLIKAKEKEYPNFATINQKLKKLFTQADVNGDNVLSKDEFKSLIQRIDNEYYAPLPQTAQVASKQGSYLGNCLNDIEKGITYVPPFTYKNLGSFAYIGNNHAVADLSGTTVTSWQAFYLYRAAYLSKQVSWKNRFSLASDWVKTAIFGRDVSRF</sequence>
<dbReference type="Pfam" id="PF13202">
    <property type="entry name" value="EF-hand_5"/>
    <property type="match status" value="2"/>
</dbReference>
<reference evidence="10 11" key="1">
    <citation type="journal article" date="2010" name="Cell">
        <title>The genome of Naegleria gruberi illuminates early eukaryotic versatility.</title>
        <authorList>
            <person name="Fritz-Laylin L.K."/>
            <person name="Prochnik S.E."/>
            <person name="Ginger M.L."/>
            <person name="Dacks J.B."/>
            <person name="Carpenter M.L."/>
            <person name="Field M.C."/>
            <person name="Kuo A."/>
            <person name="Paredez A."/>
            <person name="Chapman J."/>
            <person name="Pham J."/>
            <person name="Shu S."/>
            <person name="Neupane R."/>
            <person name="Cipriano M."/>
            <person name="Mancuso J."/>
            <person name="Tu H."/>
            <person name="Salamov A."/>
            <person name="Lindquist E."/>
            <person name="Shapiro H."/>
            <person name="Lucas S."/>
            <person name="Grigoriev I.V."/>
            <person name="Cande W.Z."/>
            <person name="Fulton C."/>
            <person name="Rokhsar D.S."/>
            <person name="Dawson S.C."/>
        </authorList>
    </citation>
    <scope>NUCLEOTIDE SEQUENCE [LARGE SCALE GENOMIC DNA]</scope>
    <source>
        <strain evidence="10 11">NEG-M</strain>
    </source>
</reference>
<accession>D2VUZ4</accession>
<dbReference type="AlphaFoldDB" id="D2VUZ4"/>
<dbReference type="InterPro" id="IPR045024">
    <property type="entry name" value="NDH-2"/>
</dbReference>
<evidence type="ECO:0000313" key="10">
    <source>
        <dbReference type="EMBL" id="EFC39404.1"/>
    </source>
</evidence>
<keyword evidence="3" id="KW-0285">Flavoprotein</keyword>
<evidence type="ECO:0000256" key="2">
    <source>
        <dbReference type="ARBA" id="ARBA00005272"/>
    </source>
</evidence>
<keyword evidence="4" id="KW-0274">FAD</keyword>